<dbReference type="GO" id="GO:0008745">
    <property type="term" value="F:N-acetylmuramoyl-L-alanine amidase activity"/>
    <property type="evidence" value="ECO:0007669"/>
    <property type="project" value="UniProtKB-EC"/>
</dbReference>
<dbReference type="GO" id="GO:0030435">
    <property type="term" value="P:sporulation resulting in formation of a cellular spore"/>
    <property type="evidence" value="ECO:0007669"/>
    <property type="project" value="UniProtKB-KW"/>
</dbReference>
<name>K0B2N1_GOTA9</name>
<evidence type="ECO:0000313" key="9">
    <source>
        <dbReference type="EMBL" id="AFS79200.1"/>
    </source>
</evidence>
<keyword evidence="4 9" id="KW-0378">Hydrolase</keyword>
<dbReference type="GO" id="GO:0009253">
    <property type="term" value="P:peptidoglycan catabolic process"/>
    <property type="evidence" value="ECO:0007669"/>
    <property type="project" value="InterPro"/>
</dbReference>
<proteinExistence type="inferred from homology"/>
<dbReference type="PANTHER" id="PTHR30417">
    <property type="entry name" value="N-ACETYLMURAMOYL-L-ALANINE AMIDASE AMID"/>
    <property type="match status" value="1"/>
</dbReference>
<dbReference type="EC" id="3.5.1.28" evidence="3"/>
<dbReference type="Proteomes" id="UP000006094">
    <property type="component" value="Chromosome"/>
</dbReference>
<dbReference type="InterPro" id="IPR002502">
    <property type="entry name" value="Amidase_domain"/>
</dbReference>
<evidence type="ECO:0000256" key="2">
    <source>
        <dbReference type="ARBA" id="ARBA00007553"/>
    </source>
</evidence>
<dbReference type="CDD" id="cd06583">
    <property type="entry name" value="PGRP"/>
    <property type="match status" value="1"/>
</dbReference>
<evidence type="ECO:0000256" key="7">
    <source>
        <dbReference type="ARBA" id="ARBA00023316"/>
    </source>
</evidence>
<dbReference type="GO" id="GO:0009254">
    <property type="term" value="P:peptidoglycan turnover"/>
    <property type="evidence" value="ECO:0007669"/>
    <property type="project" value="TreeGrafter"/>
</dbReference>
<protein>
    <recommendedName>
        <fullName evidence="3">N-acetylmuramoyl-L-alanine amidase</fullName>
        <ecNumber evidence="3">3.5.1.28</ecNumber>
    </recommendedName>
</protein>
<evidence type="ECO:0000256" key="3">
    <source>
        <dbReference type="ARBA" id="ARBA00011901"/>
    </source>
</evidence>
<dbReference type="RefSeq" id="WP_014968336.1">
    <property type="nucleotide sequence ID" value="NC_018664.1"/>
</dbReference>
<comment type="similarity">
    <text evidence="2">Belongs to the N-acetylmuramoyl-L-alanine amidase 2 family.</text>
</comment>
<dbReference type="GO" id="GO:0071555">
    <property type="term" value="P:cell wall organization"/>
    <property type="evidence" value="ECO:0007669"/>
    <property type="project" value="UniProtKB-KW"/>
</dbReference>
<keyword evidence="6" id="KW-0178">Competence</keyword>
<dbReference type="AlphaFoldDB" id="K0B2N1"/>
<accession>K0B2N1</accession>
<dbReference type="HOGENOM" id="CLU_047675_3_0_9"/>
<dbReference type="EMBL" id="CP003326">
    <property type="protein sequence ID" value="AFS79200.1"/>
    <property type="molecule type" value="Genomic_DNA"/>
</dbReference>
<dbReference type="PANTHER" id="PTHR30417:SF11">
    <property type="entry name" value="N-ACETYLMURAMOYL-L-ALANINE AMIDASE XLYA"/>
    <property type="match status" value="1"/>
</dbReference>
<dbReference type="STRING" id="1128398.Curi_c21970"/>
<evidence type="ECO:0000256" key="1">
    <source>
        <dbReference type="ARBA" id="ARBA00001561"/>
    </source>
</evidence>
<dbReference type="GO" id="GO:0030420">
    <property type="term" value="P:establishment of competence for transformation"/>
    <property type="evidence" value="ECO:0007669"/>
    <property type="project" value="UniProtKB-KW"/>
</dbReference>
<dbReference type="eggNOG" id="COG5632">
    <property type="taxonomic scope" value="Bacteria"/>
</dbReference>
<dbReference type="Pfam" id="PF01510">
    <property type="entry name" value="Amidase_2"/>
    <property type="match status" value="1"/>
</dbReference>
<evidence type="ECO:0000256" key="6">
    <source>
        <dbReference type="ARBA" id="ARBA00023287"/>
    </source>
</evidence>
<evidence type="ECO:0000259" key="8">
    <source>
        <dbReference type="SMART" id="SM00644"/>
    </source>
</evidence>
<evidence type="ECO:0000256" key="4">
    <source>
        <dbReference type="ARBA" id="ARBA00022801"/>
    </source>
</evidence>
<dbReference type="InterPro" id="IPR036505">
    <property type="entry name" value="Amidase/PGRP_sf"/>
</dbReference>
<feature type="domain" description="N-acetylmuramoyl-L-alanine amidase" evidence="8">
    <location>
        <begin position="11"/>
        <end position="142"/>
    </location>
</feature>
<keyword evidence="7" id="KW-0961">Cell wall biogenesis/degradation</keyword>
<dbReference type="SUPFAM" id="SSF55846">
    <property type="entry name" value="N-acetylmuramoyl-L-alanine amidase-like"/>
    <property type="match status" value="1"/>
</dbReference>
<dbReference type="InterPro" id="IPR051206">
    <property type="entry name" value="NAMLAA_amidase_2"/>
</dbReference>
<dbReference type="OrthoDB" id="9794294at2"/>
<organism evidence="9 10">
    <name type="scientific">Gottschalkia acidurici (strain ATCC 7906 / DSM 604 / BCRC 14475 / CIP 104303 / KCTC 5404 / NCIMB 10678 / 9a)</name>
    <name type="common">Clostridium acidurici</name>
    <dbReference type="NCBI Taxonomy" id="1128398"/>
    <lineage>
        <taxon>Bacteria</taxon>
        <taxon>Bacillati</taxon>
        <taxon>Bacillota</taxon>
        <taxon>Tissierellia</taxon>
        <taxon>Tissierellales</taxon>
        <taxon>Gottschalkiaceae</taxon>
        <taxon>Gottschalkia</taxon>
    </lineage>
</organism>
<evidence type="ECO:0000256" key="5">
    <source>
        <dbReference type="ARBA" id="ARBA00022969"/>
    </source>
</evidence>
<reference evidence="9 10" key="1">
    <citation type="journal article" date="2012" name="PLoS ONE">
        <title>The purine-utilizing bacterium Clostridium acidurici 9a: a genome-guided metabolic reconsideration.</title>
        <authorList>
            <person name="Hartwich K."/>
            <person name="Poehlein A."/>
            <person name="Daniel R."/>
        </authorList>
    </citation>
    <scope>NUCLEOTIDE SEQUENCE [LARGE SCALE GENOMIC DNA]</scope>
    <source>
        <strain evidence="10">ATCC 7906 / DSM 604 / BCRC 14475 / CIP 104303 / KCTC 5404 / NCIMB 10678 / 9a</strain>
    </source>
</reference>
<evidence type="ECO:0000313" key="10">
    <source>
        <dbReference type="Proteomes" id="UP000006094"/>
    </source>
</evidence>
<comment type="catalytic activity">
    <reaction evidence="1">
        <text>Hydrolyzes the link between N-acetylmuramoyl residues and L-amino acid residues in certain cell-wall glycopeptides.</text>
        <dbReference type="EC" id="3.5.1.28"/>
    </reaction>
</comment>
<gene>
    <name evidence="9" type="ordered locus">Curi_c21970</name>
</gene>
<keyword evidence="10" id="KW-1185">Reference proteome</keyword>
<dbReference type="SMART" id="SM00644">
    <property type="entry name" value="Ami_2"/>
    <property type="match status" value="1"/>
</dbReference>
<sequence>MIYKIQHVRKRKHIRSGTKIIPTSITIHSTANPKSKAQNERDKLDREDNLREASFHIVVDEKEAIECIPLDERTIHAGTGNSSSISIEMCESGSRQKVIDNTVTLVAKLLRERNWGVDRLKRHYDWTKKNCPSILSYNNWQGWIEFLALVKIELEGGSKDMTREEIINIVREIITPSLKGEGQNSDHWAYKDLEELNQFLYQNKVEGISSSNLNDRATRGEMIAIVNRIRKGILNLIK</sequence>
<dbReference type="KEGG" id="cad:Curi_c21970"/>
<keyword evidence="5" id="KW-0749">Sporulation</keyword>
<dbReference type="Gene3D" id="3.40.80.10">
    <property type="entry name" value="Peptidoglycan recognition protein-like"/>
    <property type="match status" value="1"/>
</dbReference>